<keyword evidence="4" id="KW-0328">Glycosyltransferase</keyword>
<dbReference type="AlphaFoldDB" id="A0A4Y3W938"/>
<feature type="binding site" evidence="2">
    <location>
        <position position="125"/>
    </location>
    <ligand>
        <name>L-histidine</name>
        <dbReference type="ChEBI" id="CHEBI:57595"/>
    </ligand>
</feature>
<gene>
    <name evidence="4" type="primary">hisZ</name>
    <name evidence="4" type="ORF">NWI01_04120</name>
</gene>
<evidence type="ECO:0000256" key="1">
    <source>
        <dbReference type="ARBA" id="ARBA00023102"/>
    </source>
</evidence>
<feature type="binding site" evidence="2">
    <location>
        <position position="140"/>
    </location>
    <ligand>
        <name>L-histidine</name>
        <dbReference type="ChEBI" id="CHEBI:57595"/>
    </ligand>
</feature>
<dbReference type="SUPFAM" id="SSF55681">
    <property type="entry name" value="Class II aaRS and biotin synthetases"/>
    <property type="match status" value="1"/>
</dbReference>
<dbReference type="PANTHER" id="PTHR43707">
    <property type="entry name" value="HISTIDYL-TRNA SYNTHETASE"/>
    <property type="match status" value="1"/>
</dbReference>
<dbReference type="GO" id="GO:0005737">
    <property type="term" value="C:cytoplasm"/>
    <property type="evidence" value="ECO:0007669"/>
    <property type="project" value="InterPro"/>
</dbReference>
<evidence type="ECO:0000256" key="2">
    <source>
        <dbReference type="PIRSR" id="PIRSR001549-1"/>
    </source>
</evidence>
<organism evidence="4 5">
    <name type="scientific">Nitrobacter winogradskyi</name>
    <name type="common">Nitrobacter agilis</name>
    <dbReference type="NCBI Taxonomy" id="913"/>
    <lineage>
        <taxon>Bacteria</taxon>
        <taxon>Pseudomonadati</taxon>
        <taxon>Pseudomonadota</taxon>
        <taxon>Alphaproteobacteria</taxon>
        <taxon>Hyphomicrobiales</taxon>
        <taxon>Nitrobacteraceae</taxon>
        <taxon>Nitrobacter</taxon>
    </lineage>
</organism>
<keyword evidence="1" id="KW-0028">Amino-acid biosynthesis</keyword>
<dbReference type="GO" id="GO:0006427">
    <property type="term" value="P:histidyl-tRNA aminoacylation"/>
    <property type="evidence" value="ECO:0007669"/>
    <property type="project" value="TreeGrafter"/>
</dbReference>
<feature type="binding site" evidence="2">
    <location>
        <begin position="96"/>
        <end position="98"/>
    </location>
    <ligand>
        <name>L-histidine</name>
        <dbReference type="ChEBI" id="CHEBI:57595"/>
    </ligand>
</feature>
<dbReference type="EMBL" id="BJNF01000008">
    <property type="protein sequence ID" value="GEC14520.1"/>
    <property type="molecule type" value="Genomic_DNA"/>
</dbReference>
<dbReference type="NCBIfam" id="NF008953">
    <property type="entry name" value="PRK12295.1-6"/>
    <property type="match status" value="1"/>
</dbReference>
<feature type="binding site" evidence="2">
    <location>
        <begin position="351"/>
        <end position="352"/>
    </location>
    <ligand>
        <name>L-histidine</name>
        <dbReference type="ChEBI" id="CHEBI:57595"/>
    </ligand>
</feature>
<dbReference type="GO" id="GO:0000105">
    <property type="term" value="P:L-histidine biosynthetic process"/>
    <property type="evidence" value="ECO:0007669"/>
    <property type="project" value="UniProtKB-KW"/>
</dbReference>
<feature type="domain" description="Class II Histidinyl-tRNA synthetase (HisRS)-like catalytic core" evidence="3">
    <location>
        <begin position="43"/>
        <end position="232"/>
    </location>
</feature>
<keyword evidence="4" id="KW-0808">Transferase</keyword>
<dbReference type="PIRSF" id="PIRSF001549">
    <property type="entry name" value="His-tRNA_synth"/>
    <property type="match status" value="1"/>
</dbReference>
<feature type="binding site" evidence="2">
    <location>
        <position position="347"/>
    </location>
    <ligand>
        <name>L-histidine</name>
        <dbReference type="ChEBI" id="CHEBI:57595"/>
    </ligand>
</feature>
<dbReference type="PANTHER" id="PTHR43707:SF1">
    <property type="entry name" value="HISTIDINE--TRNA LIGASE, MITOCHONDRIAL-RELATED"/>
    <property type="match status" value="1"/>
</dbReference>
<evidence type="ECO:0000313" key="4">
    <source>
        <dbReference type="EMBL" id="GEC14520.1"/>
    </source>
</evidence>
<dbReference type="Proteomes" id="UP000318825">
    <property type="component" value="Unassembled WGS sequence"/>
</dbReference>
<dbReference type="GO" id="GO:0016757">
    <property type="term" value="F:glycosyltransferase activity"/>
    <property type="evidence" value="ECO:0007669"/>
    <property type="project" value="UniProtKB-KW"/>
</dbReference>
<proteinExistence type="predicted"/>
<evidence type="ECO:0000259" key="3">
    <source>
        <dbReference type="Pfam" id="PF13393"/>
    </source>
</evidence>
<feature type="domain" description="Class II Histidinyl-tRNA synthetase (HisRS)-like catalytic core" evidence="3">
    <location>
        <begin position="274"/>
        <end position="400"/>
    </location>
</feature>
<protein>
    <submittedName>
        <fullName evidence="4">ATP phosphoribosyltransferase regulatory subunit</fullName>
    </submittedName>
</protein>
<evidence type="ECO:0000313" key="5">
    <source>
        <dbReference type="Proteomes" id="UP000318825"/>
    </source>
</evidence>
<dbReference type="InterPro" id="IPR045864">
    <property type="entry name" value="aa-tRNA-synth_II/BPL/LPL"/>
</dbReference>
<keyword evidence="1" id="KW-0368">Histidine biosynthesis</keyword>
<feature type="binding site" evidence="2">
    <location>
        <position position="136"/>
    </location>
    <ligand>
        <name>L-histidine</name>
        <dbReference type="ChEBI" id="CHEBI:57595"/>
    </ligand>
</feature>
<reference evidence="4 5" key="1">
    <citation type="submission" date="2019-06" db="EMBL/GenBank/DDBJ databases">
        <title>Whole genome shotgun sequence of Nitrobacter winogradskyi NBRC 14297.</title>
        <authorList>
            <person name="Hosoyama A."/>
            <person name="Uohara A."/>
            <person name="Ohji S."/>
            <person name="Ichikawa N."/>
        </authorList>
    </citation>
    <scope>NUCLEOTIDE SEQUENCE [LARGE SCALE GENOMIC DNA]</scope>
    <source>
        <strain evidence="4 5">NBRC 14297</strain>
    </source>
</reference>
<accession>A0A4Y3W938</accession>
<dbReference type="GO" id="GO:0004821">
    <property type="term" value="F:histidine-tRNA ligase activity"/>
    <property type="evidence" value="ECO:0007669"/>
    <property type="project" value="TreeGrafter"/>
</dbReference>
<dbReference type="Gene3D" id="3.30.930.10">
    <property type="entry name" value="Bira Bifunctional Protein, Domain 2"/>
    <property type="match status" value="1"/>
</dbReference>
<dbReference type="Pfam" id="PF13393">
    <property type="entry name" value="tRNA-synt_His"/>
    <property type="match status" value="2"/>
</dbReference>
<dbReference type="InterPro" id="IPR004516">
    <property type="entry name" value="HisRS/HisZ"/>
</dbReference>
<sequence>MCFRRRVPLQVKGYPENTFESMGFDIMSRRAENPATVSPSRADRLLSSFIQAGYIKAEPAILQPAEPFLDLSGEDIRKSLYLTSDPGGEELCLRPDLTIPVARDYLASGGAGKPAGFCYLGPVFRYRGGRSSEFPQAGIESFGREDRAAADAEMLALGLEAVAAFGIADVDIRTGDVALFTALIDSLDLYPVWRRRLMKDFNRKVSLAQDIERLTLTSAPGHNEYEGVLAALAGSDRKAALALVTDMMSIAGATIVGGRSLDEIADRFLEQSTLKSGALPHEALTIIKRFLSISGDPDHALSQLRALASDAGLDIHQAIDQVENRTGFMAARGVETDRISFATSFGRGVDYYTGFEFELHLRDNGGEPLVAGGRYDDLMTRLGAAAPIPAVGFSVWIEALTDAPSSSGSAA</sequence>
<dbReference type="InterPro" id="IPR041715">
    <property type="entry name" value="HisRS-like_core"/>
</dbReference>
<name>A0A4Y3W938_NITWI</name>
<comment type="caution">
    <text evidence="4">The sequence shown here is derived from an EMBL/GenBank/DDBJ whole genome shotgun (WGS) entry which is preliminary data.</text>
</comment>